<evidence type="ECO:0000313" key="4">
    <source>
        <dbReference type="Proteomes" id="UP000001555"/>
    </source>
</evidence>
<dbReference type="EMBL" id="DS768829">
    <property type="protein sequence ID" value="EEC09009.1"/>
    <property type="molecule type" value="Genomic_DNA"/>
</dbReference>
<feature type="compositionally biased region" description="Basic residues" evidence="1">
    <location>
        <begin position="1"/>
        <end position="11"/>
    </location>
</feature>
<dbReference type="EnsemblMetazoa" id="ISCW005379-RA">
    <property type="protein sequence ID" value="ISCW005379-PA"/>
    <property type="gene ID" value="ISCW005379"/>
</dbReference>
<feature type="region of interest" description="Disordered" evidence="1">
    <location>
        <begin position="1"/>
        <end position="38"/>
    </location>
</feature>
<name>B7PQY7_IXOSC</name>
<dbReference type="EMBL" id="ABJB010151534">
    <property type="status" value="NOT_ANNOTATED_CDS"/>
    <property type="molecule type" value="Genomic_DNA"/>
</dbReference>
<reference evidence="2 4" key="1">
    <citation type="submission" date="2008-03" db="EMBL/GenBank/DDBJ databases">
        <title>Annotation of Ixodes scapularis.</title>
        <authorList>
            <consortium name="Ixodes scapularis Genome Project Consortium"/>
            <person name="Caler E."/>
            <person name="Hannick L.I."/>
            <person name="Bidwell S."/>
            <person name="Joardar V."/>
            <person name="Thiagarajan M."/>
            <person name="Amedeo P."/>
            <person name="Galinsky K.J."/>
            <person name="Schobel S."/>
            <person name="Inman J."/>
            <person name="Hostetler J."/>
            <person name="Miller J."/>
            <person name="Hammond M."/>
            <person name="Megy K."/>
            <person name="Lawson D."/>
            <person name="Kodira C."/>
            <person name="Sutton G."/>
            <person name="Meyer J."/>
            <person name="Hill C.A."/>
            <person name="Birren B."/>
            <person name="Nene V."/>
            <person name="Collins F."/>
            <person name="Alarcon-Chaidez F."/>
            <person name="Wikel S."/>
            <person name="Strausberg R."/>
        </authorList>
    </citation>
    <scope>NUCLEOTIDE SEQUENCE [LARGE SCALE GENOMIC DNA]</scope>
    <source>
        <strain evidence="4">Wikel</strain>
        <strain evidence="2">Wikel colony</strain>
    </source>
</reference>
<dbReference type="PaxDb" id="6945-B7PQY7"/>
<dbReference type="AlphaFoldDB" id="B7PQY7"/>
<evidence type="ECO:0000256" key="1">
    <source>
        <dbReference type="SAM" id="MobiDB-lite"/>
    </source>
</evidence>
<organism>
    <name type="scientific">Ixodes scapularis</name>
    <name type="common">Black-legged tick</name>
    <name type="synonym">Deer tick</name>
    <dbReference type="NCBI Taxonomy" id="6945"/>
    <lineage>
        <taxon>Eukaryota</taxon>
        <taxon>Metazoa</taxon>
        <taxon>Ecdysozoa</taxon>
        <taxon>Arthropoda</taxon>
        <taxon>Chelicerata</taxon>
        <taxon>Arachnida</taxon>
        <taxon>Acari</taxon>
        <taxon>Parasitiformes</taxon>
        <taxon>Ixodida</taxon>
        <taxon>Ixodoidea</taxon>
        <taxon>Ixodidae</taxon>
        <taxon>Ixodinae</taxon>
        <taxon>Ixodes</taxon>
    </lineage>
</organism>
<keyword evidence="4" id="KW-1185">Reference proteome</keyword>
<sequence>MDTKASQKKHHRDSEATVTGSYERYERRSSDAELDRVTGSPDAYFDQARQTRRASQMAEMTIKLLESKEDKKEEGKRTVLIFFFFS</sequence>
<dbReference type="Proteomes" id="UP000001555">
    <property type="component" value="Unassembled WGS sequence"/>
</dbReference>
<evidence type="ECO:0000313" key="3">
    <source>
        <dbReference type="EnsemblMetazoa" id="ISCW005379-PA"/>
    </source>
</evidence>
<dbReference type="HOGENOM" id="CLU_2500417_0_0_1"/>
<evidence type="ECO:0000313" key="2">
    <source>
        <dbReference type="EMBL" id="EEC09009.1"/>
    </source>
</evidence>
<reference evidence="3" key="2">
    <citation type="submission" date="2020-05" db="UniProtKB">
        <authorList>
            <consortium name="EnsemblMetazoa"/>
        </authorList>
    </citation>
    <scope>IDENTIFICATION</scope>
    <source>
        <strain evidence="3">wikel</strain>
    </source>
</reference>
<accession>B7PQY7</accession>
<dbReference type="InParanoid" id="B7PQY7"/>
<feature type="compositionally biased region" description="Basic and acidic residues" evidence="1">
    <location>
        <begin position="23"/>
        <end position="36"/>
    </location>
</feature>
<dbReference type="VEuPathDB" id="VectorBase:ISCI005379"/>
<proteinExistence type="predicted"/>
<dbReference type="VEuPathDB" id="VectorBase:ISCW005379"/>
<gene>
    <name evidence="2" type="ORF">IscW_ISCW005379</name>
</gene>
<protein>
    <submittedName>
        <fullName evidence="2 3">Uncharacterized protein</fullName>
    </submittedName>
</protein>